<dbReference type="EMBL" id="CAEZXR010000303">
    <property type="protein sequence ID" value="CAB4724014.1"/>
    <property type="molecule type" value="Genomic_DNA"/>
</dbReference>
<dbReference type="InterPro" id="IPR004469">
    <property type="entry name" value="PSP"/>
</dbReference>
<evidence type="ECO:0000259" key="11">
    <source>
        <dbReference type="PROSITE" id="PS51671"/>
    </source>
</evidence>
<dbReference type="NCBIfam" id="TIGR00338">
    <property type="entry name" value="serB"/>
    <property type="match status" value="1"/>
</dbReference>
<dbReference type="AlphaFoldDB" id="A0A6J6RNC9"/>
<dbReference type="InterPro" id="IPR036412">
    <property type="entry name" value="HAD-like_sf"/>
</dbReference>
<feature type="domain" description="ACT" evidence="11">
    <location>
        <begin position="13"/>
        <end position="86"/>
    </location>
</feature>
<dbReference type="SUPFAM" id="SSF55021">
    <property type="entry name" value="ACT-like"/>
    <property type="match status" value="1"/>
</dbReference>
<comment type="cofactor">
    <cofactor evidence="1">
        <name>Mg(2+)</name>
        <dbReference type="ChEBI" id="CHEBI:18420"/>
    </cofactor>
</comment>
<evidence type="ECO:0000256" key="3">
    <source>
        <dbReference type="ARBA" id="ARBA00009184"/>
    </source>
</evidence>
<sequence length="406" mass="43489">MSDHDAPRPETLLITLTGKDRPGVTSSIFETLARSGVEVVDIEQIVLRRRLILGVLVTVPQEWERLRDEIEETARTLDMTVDVEPGLGDTKTRLGRSHVTIIGTPLQAGAMAAVAGRIAECGANIDRIERMARYPVIAIDLHVSGADPEVLRPVLASEAARQGLDIAVQPANLMRRGMRLIVMDVDSTLIQGEVIEMLAAHAGFEAEVAEITESAMRGELDFEASLRARVRLLAGVPAAAIDEVYDSIVLNPGARTMVRTLRRLGYRFAIVSGGFSQITDRLAADLGIHFARANELEIVDGLLTGRIVGPVVDRAGKAQALREFAAELGLTEASVIAIGDGANDLDMLNAAGLGIAYNARPVVREAADTAVNVPYLDTIIYLLGISREEVEAADAEAGFVTPAPPV</sequence>
<dbReference type="Pfam" id="PF12710">
    <property type="entry name" value="HAD"/>
    <property type="match status" value="1"/>
</dbReference>
<keyword evidence="6" id="KW-0479">Metal-binding</keyword>
<dbReference type="NCBIfam" id="TIGR01488">
    <property type="entry name" value="HAD-SF-IB"/>
    <property type="match status" value="1"/>
</dbReference>
<keyword evidence="7" id="KW-0378">Hydrolase</keyword>
<dbReference type="EC" id="3.1.3.3" evidence="4"/>
<keyword evidence="9" id="KW-0718">Serine biosynthesis</keyword>
<evidence type="ECO:0000256" key="1">
    <source>
        <dbReference type="ARBA" id="ARBA00001946"/>
    </source>
</evidence>
<protein>
    <recommendedName>
        <fullName evidence="4">phosphoserine phosphatase</fullName>
        <ecNumber evidence="4">3.1.3.3</ecNumber>
    </recommendedName>
    <alternativeName>
        <fullName evidence="10">O-phosphoserine phosphohydrolase</fullName>
    </alternativeName>
</protein>
<dbReference type="SFLD" id="SFLDF00029">
    <property type="entry name" value="phosphoserine_phosphatase"/>
    <property type="match status" value="1"/>
</dbReference>
<comment type="similarity">
    <text evidence="3">Belongs to the HAD-like hydrolase superfamily. SerB family.</text>
</comment>
<evidence type="ECO:0000256" key="10">
    <source>
        <dbReference type="ARBA" id="ARBA00031693"/>
    </source>
</evidence>
<dbReference type="InterPro" id="IPR050582">
    <property type="entry name" value="HAD-like_SerB"/>
</dbReference>
<evidence type="ECO:0000256" key="8">
    <source>
        <dbReference type="ARBA" id="ARBA00022842"/>
    </source>
</evidence>
<dbReference type="InterPro" id="IPR045865">
    <property type="entry name" value="ACT-like_dom_sf"/>
</dbReference>
<evidence type="ECO:0000256" key="4">
    <source>
        <dbReference type="ARBA" id="ARBA00012640"/>
    </source>
</evidence>
<dbReference type="GO" id="GO:0036424">
    <property type="term" value="F:L-phosphoserine phosphatase activity"/>
    <property type="evidence" value="ECO:0007669"/>
    <property type="project" value="InterPro"/>
</dbReference>
<evidence type="ECO:0000256" key="7">
    <source>
        <dbReference type="ARBA" id="ARBA00022801"/>
    </source>
</evidence>
<proteinExistence type="inferred from homology"/>
<accession>A0A6J6RNC9</accession>
<dbReference type="CDD" id="cd04870">
    <property type="entry name" value="ACT_PSP_1"/>
    <property type="match status" value="1"/>
</dbReference>
<evidence type="ECO:0000256" key="6">
    <source>
        <dbReference type="ARBA" id="ARBA00022723"/>
    </source>
</evidence>
<name>A0A6J6RNC9_9ZZZZ</name>
<dbReference type="SFLD" id="SFLDG01137">
    <property type="entry name" value="C1.6.1:_Phosphoserine_Phosphat"/>
    <property type="match status" value="1"/>
</dbReference>
<dbReference type="GO" id="GO:0006564">
    <property type="term" value="P:L-serine biosynthetic process"/>
    <property type="evidence" value="ECO:0007669"/>
    <property type="project" value="UniProtKB-KW"/>
</dbReference>
<dbReference type="PROSITE" id="PS51671">
    <property type="entry name" value="ACT"/>
    <property type="match status" value="1"/>
</dbReference>
<dbReference type="SFLD" id="SFLDG01136">
    <property type="entry name" value="C1.6:_Phosphoserine_Phosphatas"/>
    <property type="match status" value="1"/>
</dbReference>
<comment type="pathway">
    <text evidence="2">Amino-acid biosynthesis; L-serine biosynthesis; L-serine from 3-phospho-D-glycerate: step 3/3.</text>
</comment>
<keyword evidence="5" id="KW-0028">Amino-acid biosynthesis</keyword>
<evidence type="ECO:0000256" key="5">
    <source>
        <dbReference type="ARBA" id="ARBA00022605"/>
    </source>
</evidence>
<dbReference type="PANTHER" id="PTHR43344:SF2">
    <property type="entry name" value="PHOSPHOSERINE PHOSPHATASE"/>
    <property type="match status" value="1"/>
</dbReference>
<evidence type="ECO:0000313" key="12">
    <source>
        <dbReference type="EMBL" id="CAB4724014.1"/>
    </source>
</evidence>
<dbReference type="Pfam" id="PF13740">
    <property type="entry name" value="ACT_6"/>
    <property type="match status" value="1"/>
</dbReference>
<evidence type="ECO:0000256" key="2">
    <source>
        <dbReference type="ARBA" id="ARBA00005135"/>
    </source>
</evidence>
<dbReference type="Gene3D" id="3.30.70.260">
    <property type="match status" value="2"/>
</dbReference>
<dbReference type="Pfam" id="PF21086">
    <property type="entry name" value="ACT_PSP_2"/>
    <property type="match status" value="1"/>
</dbReference>
<dbReference type="GO" id="GO:0005737">
    <property type="term" value="C:cytoplasm"/>
    <property type="evidence" value="ECO:0007669"/>
    <property type="project" value="TreeGrafter"/>
</dbReference>
<gene>
    <name evidence="12" type="ORF">UFOPK2579_02176</name>
</gene>
<dbReference type="InterPro" id="IPR023214">
    <property type="entry name" value="HAD_sf"/>
</dbReference>
<keyword evidence="8" id="KW-0460">Magnesium</keyword>
<dbReference type="InterPro" id="IPR002912">
    <property type="entry name" value="ACT_dom"/>
</dbReference>
<dbReference type="SFLD" id="SFLDS00003">
    <property type="entry name" value="Haloacid_Dehalogenase"/>
    <property type="match status" value="1"/>
</dbReference>
<dbReference type="CDD" id="cd07500">
    <property type="entry name" value="HAD_PSP"/>
    <property type="match status" value="1"/>
</dbReference>
<dbReference type="SUPFAM" id="SSF56784">
    <property type="entry name" value="HAD-like"/>
    <property type="match status" value="1"/>
</dbReference>
<evidence type="ECO:0000256" key="9">
    <source>
        <dbReference type="ARBA" id="ARBA00023299"/>
    </source>
</evidence>
<dbReference type="PANTHER" id="PTHR43344">
    <property type="entry name" value="PHOSPHOSERINE PHOSPHATASE"/>
    <property type="match status" value="1"/>
</dbReference>
<reference evidence="12" key="1">
    <citation type="submission" date="2020-05" db="EMBL/GenBank/DDBJ databases">
        <authorList>
            <person name="Chiriac C."/>
            <person name="Salcher M."/>
            <person name="Ghai R."/>
            <person name="Kavagutti S V."/>
        </authorList>
    </citation>
    <scope>NUCLEOTIDE SEQUENCE</scope>
</reference>
<dbReference type="InterPro" id="IPR049148">
    <property type="entry name" value="PSP_ACT"/>
</dbReference>
<dbReference type="UniPathway" id="UPA00135">
    <property type="reaction ID" value="UER00198"/>
</dbReference>
<dbReference type="Gene3D" id="3.40.50.1000">
    <property type="entry name" value="HAD superfamily/HAD-like"/>
    <property type="match status" value="1"/>
</dbReference>
<dbReference type="GO" id="GO:0000287">
    <property type="term" value="F:magnesium ion binding"/>
    <property type="evidence" value="ECO:0007669"/>
    <property type="project" value="TreeGrafter"/>
</dbReference>
<organism evidence="12">
    <name type="scientific">freshwater metagenome</name>
    <dbReference type="NCBI Taxonomy" id="449393"/>
    <lineage>
        <taxon>unclassified sequences</taxon>
        <taxon>metagenomes</taxon>
        <taxon>ecological metagenomes</taxon>
    </lineage>
</organism>